<dbReference type="AlphaFoldDB" id="A0A8K1FX62"/>
<dbReference type="EMBL" id="SWJQ01003285">
    <property type="protein sequence ID" value="TRZ05845.1"/>
    <property type="molecule type" value="Genomic_DNA"/>
</dbReference>
<gene>
    <name evidence="2" type="ORF">HGM15179_021261</name>
</gene>
<protein>
    <submittedName>
        <fullName evidence="2">Uncharacterized protein</fullName>
    </submittedName>
</protein>
<sequence>MQLGYVDSRGRPLAAVQVKFLRLLSAWGRQRLRLPCPKTAGNHPKNPPGDTPKHTPNHPKNPPGDTPKHTPKYPGDTPNNNQNNPKNNPQNDHGDTPNNTQNNPKNNPKNDPKNNPGDTPNNNQNNPKNDPQNVPQNDPKTWGLSLRLRADTEEELGEDGLSLLRDGCRRQPRGAPGLDPDVDLDVELELELLSTRPELFPLRDLRLDPARLRPGRGLRLGPLCFGG</sequence>
<evidence type="ECO:0000313" key="2">
    <source>
        <dbReference type="EMBL" id="TRZ05845.1"/>
    </source>
</evidence>
<proteinExistence type="predicted"/>
<evidence type="ECO:0000256" key="1">
    <source>
        <dbReference type="SAM" id="MobiDB-lite"/>
    </source>
</evidence>
<dbReference type="Proteomes" id="UP000796761">
    <property type="component" value="Unassembled WGS sequence"/>
</dbReference>
<name>A0A8K1FX62_9PASS</name>
<feature type="compositionally biased region" description="Low complexity" evidence="1">
    <location>
        <begin position="78"/>
        <end position="140"/>
    </location>
</feature>
<keyword evidence="3" id="KW-1185">Reference proteome</keyword>
<organism evidence="2 3">
    <name type="scientific">Zosterops borbonicus</name>
    <dbReference type="NCBI Taxonomy" id="364589"/>
    <lineage>
        <taxon>Eukaryota</taxon>
        <taxon>Metazoa</taxon>
        <taxon>Chordata</taxon>
        <taxon>Craniata</taxon>
        <taxon>Vertebrata</taxon>
        <taxon>Euteleostomi</taxon>
        <taxon>Archelosauria</taxon>
        <taxon>Archosauria</taxon>
        <taxon>Dinosauria</taxon>
        <taxon>Saurischia</taxon>
        <taxon>Theropoda</taxon>
        <taxon>Coelurosauria</taxon>
        <taxon>Aves</taxon>
        <taxon>Neognathae</taxon>
        <taxon>Neoaves</taxon>
        <taxon>Telluraves</taxon>
        <taxon>Australaves</taxon>
        <taxon>Passeriformes</taxon>
        <taxon>Sylvioidea</taxon>
        <taxon>Zosteropidae</taxon>
        <taxon>Zosterops</taxon>
    </lineage>
</organism>
<evidence type="ECO:0000313" key="3">
    <source>
        <dbReference type="Proteomes" id="UP000796761"/>
    </source>
</evidence>
<feature type="region of interest" description="Disordered" evidence="1">
    <location>
        <begin position="35"/>
        <end position="141"/>
    </location>
</feature>
<reference evidence="2" key="1">
    <citation type="submission" date="2019-04" db="EMBL/GenBank/DDBJ databases">
        <title>Genome assembly of Zosterops borbonicus 15179.</title>
        <authorList>
            <person name="Leroy T."/>
            <person name="Anselmetti Y."/>
            <person name="Tilak M.-K."/>
            <person name="Nabholz B."/>
        </authorList>
    </citation>
    <scope>NUCLEOTIDE SEQUENCE</scope>
    <source>
        <strain evidence="2">HGM_15179</strain>
        <tissue evidence="2">Muscle</tissue>
    </source>
</reference>
<comment type="caution">
    <text evidence="2">The sequence shown here is derived from an EMBL/GenBank/DDBJ whole genome shotgun (WGS) entry which is preliminary data.</text>
</comment>
<accession>A0A8K1FX62</accession>